<feature type="region of interest" description="Disordered" evidence="1">
    <location>
        <begin position="537"/>
        <end position="608"/>
    </location>
</feature>
<feature type="region of interest" description="Disordered" evidence="1">
    <location>
        <begin position="622"/>
        <end position="659"/>
    </location>
</feature>
<feature type="compositionally biased region" description="Basic and acidic residues" evidence="1">
    <location>
        <begin position="273"/>
        <end position="282"/>
    </location>
</feature>
<evidence type="ECO:0000313" key="2">
    <source>
        <dbReference type="EMBL" id="EME77737.1"/>
    </source>
</evidence>
<accession>M3AJV9</accession>
<protein>
    <submittedName>
        <fullName evidence="2">Uncharacterized protein</fullName>
    </submittedName>
</protein>
<dbReference type="Proteomes" id="UP000016932">
    <property type="component" value="Unassembled WGS sequence"/>
</dbReference>
<dbReference type="HOGENOM" id="CLU_320320_0_0_1"/>
<reference evidence="2 3" key="1">
    <citation type="journal article" date="2012" name="PLoS Pathog.">
        <title>Diverse lifestyles and strategies of plant pathogenesis encoded in the genomes of eighteen Dothideomycetes fungi.</title>
        <authorList>
            <person name="Ohm R.A."/>
            <person name="Feau N."/>
            <person name="Henrissat B."/>
            <person name="Schoch C.L."/>
            <person name="Horwitz B.A."/>
            <person name="Barry K.W."/>
            <person name="Condon B.J."/>
            <person name="Copeland A.C."/>
            <person name="Dhillon B."/>
            <person name="Glaser F."/>
            <person name="Hesse C.N."/>
            <person name="Kosti I."/>
            <person name="LaButti K."/>
            <person name="Lindquist E.A."/>
            <person name="Lucas S."/>
            <person name="Salamov A.A."/>
            <person name="Bradshaw R.E."/>
            <person name="Ciuffetti L."/>
            <person name="Hamelin R.C."/>
            <person name="Kema G.H.J."/>
            <person name="Lawrence C."/>
            <person name="Scott J.A."/>
            <person name="Spatafora J.W."/>
            <person name="Turgeon B.G."/>
            <person name="de Wit P.J.G.M."/>
            <person name="Zhong S."/>
            <person name="Goodwin S.B."/>
            <person name="Grigoriev I.V."/>
        </authorList>
    </citation>
    <scope>NUCLEOTIDE SEQUENCE [LARGE SCALE GENOMIC DNA]</scope>
    <source>
        <strain evidence="2 3">CIRAD86</strain>
    </source>
</reference>
<evidence type="ECO:0000313" key="3">
    <source>
        <dbReference type="Proteomes" id="UP000016932"/>
    </source>
</evidence>
<dbReference type="VEuPathDB" id="FungiDB:MYCFIDRAFT_179230"/>
<dbReference type="OrthoDB" id="25896at2759"/>
<dbReference type="RefSeq" id="XP_007931519.1">
    <property type="nucleotide sequence ID" value="XM_007933328.1"/>
</dbReference>
<proteinExistence type="predicted"/>
<feature type="compositionally biased region" description="Polar residues" evidence="1">
    <location>
        <begin position="556"/>
        <end position="569"/>
    </location>
</feature>
<evidence type="ECO:0000256" key="1">
    <source>
        <dbReference type="SAM" id="MobiDB-lite"/>
    </source>
</evidence>
<sequence>MSKVDEARQDAEVIEAPPPRYEANNTIMILSKLYPTTPIANYLINPAPELFSSNQKSNPNSQGIIPHPRENKKELQTRLALRPARQWPPLSYRQIGHVFPSLSTYCWLDKNEAITSLWKSLQSKRHYCRQERTPSLAAAVCDPFTSIRQDRTSRFHAHAVAMCFLGAYHLHPWIQTASVDDDDYAWQRTRTAPRRQAEARIDLARRPRATCSEAHGRVSNLQASAACVPAVPWQLPTPPRRLVAVVQGTFSAPFSASRPDRIFHAGLTSRKLSPNEHHESRHVTPRTRAPAPPSGSMLQSAKAHVKQAFNDGGAILEKIKRKRALKRAPPPPRLLEESLDQAPAEIEKEKQRGVTRFGKAFEHGDTLGIIHLQQITIQLQAALLEKLRNTAFDDENKTTDFSYLSDVVDLGRDRTITALHELKQRLLSRDGTPTATQNVTPNSSSSNLGVHSQVKPEEPPQPSQSKPHNARSFSVVVPSQQQRPPPPAHHHKTWSRDFTHSRDASGEEDTTSGADENQNHAHNRKRSSLLHFLKHHRTTSAESHKGLPPAVEEPQRQSSISPTGPTSAPFQPPPAKSTGDLNSNGPERKSFQYEEWEDNPSEIWGSKPSMDRRETMALAPDAQHPNAALVRQTSPPSPVLTNRSNSLNPSFHGVPSTALPTPNPENDYLGFCKGAWKLQNGDRKSSFGKCREVDAWSRHPSSANAVHYLACNTNKCAFRSNFSHVDLNVVWSRVFAVPSKGIKLRWTFLAKSHVLQKVVVKHQYSFNCLFCVFLTGKSGVYHGIDYYLDHIASEHRGSRNLGEIILYKTGCIADHKAEDSEEFDINLWPLEEAQHKPRQQSEWLNDDLLWQEAGHSTNTDAKDSMFMISTIEAQMTGQNWSRTPGTVLTAEEATFRSCRQDCHLLR</sequence>
<feature type="compositionally biased region" description="Polar residues" evidence="1">
    <location>
        <begin position="431"/>
        <end position="450"/>
    </location>
</feature>
<dbReference type="AlphaFoldDB" id="M3AJV9"/>
<dbReference type="EMBL" id="KB446564">
    <property type="protein sequence ID" value="EME77737.1"/>
    <property type="molecule type" value="Genomic_DNA"/>
</dbReference>
<feature type="region of interest" description="Disordered" evidence="1">
    <location>
        <begin position="427"/>
        <end position="523"/>
    </location>
</feature>
<organism evidence="2 3">
    <name type="scientific">Pseudocercospora fijiensis (strain CIRAD86)</name>
    <name type="common">Black leaf streak disease fungus</name>
    <name type="synonym">Mycosphaerella fijiensis</name>
    <dbReference type="NCBI Taxonomy" id="383855"/>
    <lineage>
        <taxon>Eukaryota</taxon>
        <taxon>Fungi</taxon>
        <taxon>Dikarya</taxon>
        <taxon>Ascomycota</taxon>
        <taxon>Pezizomycotina</taxon>
        <taxon>Dothideomycetes</taxon>
        <taxon>Dothideomycetidae</taxon>
        <taxon>Mycosphaerellales</taxon>
        <taxon>Mycosphaerellaceae</taxon>
        <taxon>Pseudocercospora</taxon>
    </lineage>
</organism>
<name>M3AJV9_PSEFD</name>
<keyword evidence="3" id="KW-1185">Reference proteome</keyword>
<dbReference type="KEGG" id="pfj:MYCFIDRAFT_179230"/>
<feature type="region of interest" description="Disordered" evidence="1">
    <location>
        <begin position="269"/>
        <end position="297"/>
    </location>
</feature>
<dbReference type="GeneID" id="19334077"/>
<feature type="compositionally biased region" description="Low complexity" evidence="1">
    <location>
        <begin position="463"/>
        <end position="482"/>
    </location>
</feature>
<feature type="compositionally biased region" description="Polar residues" evidence="1">
    <location>
        <begin position="631"/>
        <end position="649"/>
    </location>
</feature>
<gene>
    <name evidence="2" type="ORF">MYCFIDRAFT_179230</name>
</gene>
<dbReference type="eggNOG" id="ENOG502SQTP">
    <property type="taxonomic scope" value="Eukaryota"/>
</dbReference>
<feature type="compositionally biased region" description="Basic and acidic residues" evidence="1">
    <location>
        <begin position="494"/>
        <end position="505"/>
    </location>
</feature>